<feature type="compositionally biased region" description="Acidic residues" evidence="11">
    <location>
        <begin position="1069"/>
        <end position="1078"/>
    </location>
</feature>
<dbReference type="GO" id="GO:0060271">
    <property type="term" value="P:cilium assembly"/>
    <property type="evidence" value="ECO:0007669"/>
    <property type="project" value="TreeGrafter"/>
</dbReference>
<dbReference type="Gene3D" id="2.130.10.10">
    <property type="entry name" value="YVTN repeat-like/Quinoprotein amine dehydrogenase"/>
    <property type="match status" value="3"/>
</dbReference>
<feature type="region of interest" description="Disordered" evidence="11">
    <location>
        <begin position="1055"/>
        <end position="1093"/>
    </location>
</feature>
<keyword evidence="4" id="KW-0677">Repeat</keyword>
<feature type="compositionally biased region" description="Acidic residues" evidence="11">
    <location>
        <begin position="319"/>
        <end position="333"/>
    </location>
</feature>
<dbReference type="InterPro" id="IPR001680">
    <property type="entry name" value="WD40_rpt"/>
</dbReference>
<feature type="coiled-coil region" evidence="10">
    <location>
        <begin position="875"/>
        <end position="932"/>
    </location>
</feature>
<dbReference type="Proteomes" id="UP000838412">
    <property type="component" value="Chromosome 3"/>
</dbReference>
<dbReference type="PANTHER" id="PTHR14885:SF1">
    <property type="entry name" value="CILIA- AND FLAGELLA-ASSOCIATED PROTEIN 43"/>
    <property type="match status" value="1"/>
</dbReference>
<comment type="similarity">
    <text evidence="8">Belongs to the CFAP43 family.</text>
</comment>
<proteinExistence type="inferred from homology"/>
<feature type="region of interest" description="Disordered" evidence="11">
    <location>
        <begin position="317"/>
        <end position="338"/>
    </location>
</feature>
<feature type="compositionally biased region" description="Basic and acidic residues" evidence="11">
    <location>
        <begin position="837"/>
        <end position="848"/>
    </location>
</feature>
<evidence type="ECO:0000313" key="13">
    <source>
        <dbReference type="Proteomes" id="UP000838412"/>
    </source>
</evidence>
<sequence length="1780" mass="200558">MDAMGTLELQWAQGYNGTSAQYINAKTLVHACGSNVKFIDTETKQETVFPTPGEGVGPLTVNSNFGVFGFSELCPQPRIFVFQYPNFLQQAVLKDEKGAQLEYLSISFSAGYHLATYSGVPDHSIAVWNWYEGTLLCSQSVSYPPPQASLTVSPTNWRQLCLLGEKHLSVWHVEQCNKTSLILSTNVNLPAEDGTLPEHENLNDAPIRRPVHITGANTEIKMTRAAIAGVVGENAENLDVGEDVKPRVKLMSQCWSPGGDIYVGCAGGQLMKIEADTQKVKILLKLEMGLLSRESSAILPQPAGSLESLHRGASLTEGIPEEPDAEESQQEVAEETKLQRGDSVFLPEGLREGSLNCITLHKNGLYAGGEDGTLRLISLASKDGHLSDVCRVSSPITSLGFSADYQHLAVGTSRGSVHIYDPSAPGSATDLLDVHFGNMVGLAPLGPGTKHCVTCREDGEVQVWSVEEPSLVTCIPIGVQATSLVCSPSTEVAAVGTKSGHVYFVDLSNLQSPRIIYRHHMHQGPVLHLMHDREGKVLVTGSDDGYVFVMDPRPSTEFKILGYIAVAGEISSVSVLNEGNSGSGVKVVVTSDPSPQTRPQAPATQLVKFDLSDAVLKDPTSVHGSTRCDFTDEGVQKQTWKLSVPCHGACLAPGGLVYALAHHNKRLQRFNLVQTKGENEENNYTLQPDEEYLSHQLPGGSVMLSTHQQWLASCSPDGRVAVRTLQQIERWSEVVAHSFATGGVGWMRISTDMQYLFTIGRKDGTLTCYKWNFSPAGKTEASEAMEFARGHNTKMHSLRRLEGASAATMPEWSMVKIVSHSDSRPDSATQWEEKLKNRKEEAVSKDEIFTTPTPTPASDATWLESKIQQAIRLESQQYSDLKKELRSQIRDMRRTIHSMMAENAERPDIEKLDRSEFNLDTAEQKRMQADADDRVAALREELEFKMLALQYLRDLIKRECWDSMKVKGRNVLAFHTNTDVSNYPLRERTKQEADEVARVTRIRKIEIAELAAWKEISKTEAAFAVSRTPGPDEQFPDDASVISDFETNARKDVVEVTTKASTGPKTTQEEELLDDDEGAEGKEAPSVTGSLAEGYGGDNEYYYSQFDLHTREQKINQVVLLKDAIYRMKEAFNKQFESVAQMKQQEMVRIKERNARITKILDDLDLAEAAWQPALTIDEQPEKLLVVEDSEVQVEKYVSPEEQKVIEQQKKKEEERRLKEQGDNARERGLIDMMGGVLEVKKEDELKQDIPKPTFMADGKLETEWTEEEKKAAVDYEKKVKELAEEREKYRKNLEAELKKLQTQNAEGSASFDEALGQLFKRKVKTEMVINQEELKIVRLELLILAEEELACREEELYRLLDVKKAAKVEAAARLQEARGAVEHFREEYENIVAEDKVMDRAFKKDFADVPAHLQDPLYRAFKRRPRVQRFRTQLDPATAAANPFADRPPSARVSLHSTQSLYTALDEFDGPVNIPDGIEPYVWQRLCEARRNKVEKEQQVKQKALTLAEMNAFLQKRTEEDDRLMDDIDDLITLQNKLREDKMRWILNLEVQFLLKQGQVEVDSGPFIHDYSDSILLHRGVIEDLNSNIKTLGDAKLQIMVESKDFRKGIHQLEWERRRMQMQKSDLDTKARDIQMFRMTKDLQVYLGDEDHSAMTAHQISVLEQTIASQTKNHEKRVEEYENQLKELKRTIRRMEEQNRGLDRELEELNVSVFERKHINEVNADVRSDAAAEKRMADIVQRRKLVDLAKAQAQEVAVLRAEVERLRMRTFPALVQVEH</sequence>
<dbReference type="OrthoDB" id="535167at2759"/>
<feature type="coiled-coil region" evidence="10">
    <location>
        <begin position="1665"/>
        <end position="1713"/>
    </location>
</feature>
<evidence type="ECO:0000256" key="10">
    <source>
        <dbReference type="SAM" id="Coils"/>
    </source>
</evidence>
<accession>A0A8K0ERR1</accession>
<name>A0A8K0ERR1_BRALA</name>
<feature type="coiled-coil region" evidence="10">
    <location>
        <begin position="1368"/>
        <end position="1395"/>
    </location>
</feature>
<dbReference type="Pfam" id="PF00400">
    <property type="entry name" value="WD40"/>
    <property type="match status" value="1"/>
</dbReference>
<dbReference type="GO" id="GO:0003341">
    <property type="term" value="P:cilium movement"/>
    <property type="evidence" value="ECO:0007669"/>
    <property type="project" value="UniProtKB-ARBA"/>
</dbReference>
<protein>
    <recommendedName>
        <fullName evidence="9">Cilia- and flagella-associated protein 43</fullName>
    </recommendedName>
</protein>
<evidence type="ECO:0000256" key="6">
    <source>
        <dbReference type="ARBA" id="ARBA00023212"/>
    </source>
</evidence>
<feature type="region of interest" description="Disordered" evidence="11">
    <location>
        <begin position="837"/>
        <end position="859"/>
    </location>
</feature>
<keyword evidence="6" id="KW-0206">Cytoskeleton</keyword>
<dbReference type="EMBL" id="OV696688">
    <property type="protein sequence ID" value="CAH1259174.1"/>
    <property type="molecule type" value="Genomic_DNA"/>
</dbReference>
<dbReference type="PANTHER" id="PTHR14885">
    <property type="entry name" value="CILIA- AND FLAGELLA-ASSOCIATED PROTEIN 43-RELATED"/>
    <property type="match status" value="1"/>
</dbReference>
<keyword evidence="2" id="KW-0963">Cytoplasm</keyword>
<feature type="coiled-coil region" evidence="10">
    <location>
        <begin position="1266"/>
        <end position="1311"/>
    </location>
</feature>
<evidence type="ECO:0000256" key="5">
    <source>
        <dbReference type="ARBA" id="ARBA00023054"/>
    </source>
</evidence>
<comment type="subcellular location">
    <subcellularLocation>
        <location evidence="1">Cytoplasm</location>
        <location evidence="1">Cytoskeleton</location>
        <location evidence="1">Cilium axoneme</location>
    </subcellularLocation>
</comment>
<evidence type="ECO:0000256" key="11">
    <source>
        <dbReference type="SAM" id="MobiDB-lite"/>
    </source>
</evidence>
<gene>
    <name evidence="12" type="primary">CFAP43</name>
    <name evidence="12" type="ORF">BLAG_LOCUS16547</name>
</gene>
<reference evidence="12" key="1">
    <citation type="submission" date="2022-01" db="EMBL/GenBank/DDBJ databases">
        <authorList>
            <person name="Braso-Vives M."/>
        </authorList>
    </citation>
    <scope>NUCLEOTIDE SEQUENCE</scope>
</reference>
<evidence type="ECO:0000256" key="9">
    <source>
        <dbReference type="ARBA" id="ARBA00023662"/>
    </source>
</evidence>
<evidence type="ECO:0000256" key="3">
    <source>
        <dbReference type="ARBA" id="ARBA00022574"/>
    </source>
</evidence>
<evidence type="ECO:0000256" key="2">
    <source>
        <dbReference type="ARBA" id="ARBA00022490"/>
    </source>
</evidence>
<dbReference type="SMART" id="SM00320">
    <property type="entry name" value="WD40"/>
    <property type="match status" value="7"/>
</dbReference>
<dbReference type="InterPro" id="IPR036322">
    <property type="entry name" value="WD40_repeat_dom_sf"/>
</dbReference>
<evidence type="ECO:0000256" key="8">
    <source>
        <dbReference type="ARBA" id="ARBA00023605"/>
    </source>
</evidence>
<evidence type="ECO:0000256" key="4">
    <source>
        <dbReference type="ARBA" id="ARBA00022737"/>
    </source>
</evidence>
<keyword evidence="3" id="KW-0853">WD repeat</keyword>
<organism evidence="12 13">
    <name type="scientific">Branchiostoma lanceolatum</name>
    <name type="common">Common lancelet</name>
    <name type="synonym">Amphioxus lanceolatum</name>
    <dbReference type="NCBI Taxonomy" id="7740"/>
    <lineage>
        <taxon>Eukaryota</taxon>
        <taxon>Metazoa</taxon>
        <taxon>Chordata</taxon>
        <taxon>Cephalochordata</taxon>
        <taxon>Leptocardii</taxon>
        <taxon>Amphioxiformes</taxon>
        <taxon>Branchiostomatidae</taxon>
        <taxon>Branchiostoma</taxon>
    </lineage>
</organism>
<evidence type="ECO:0000313" key="12">
    <source>
        <dbReference type="EMBL" id="CAH1259174.1"/>
    </source>
</evidence>
<keyword evidence="5 10" id="KW-0175">Coiled coil</keyword>
<keyword evidence="13" id="KW-1185">Reference proteome</keyword>
<dbReference type="Pfam" id="PF25828">
    <property type="entry name" value="CC_Cfap43"/>
    <property type="match status" value="2"/>
</dbReference>
<evidence type="ECO:0000256" key="7">
    <source>
        <dbReference type="ARBA" id="ARBA00023273"/>
    </source>
</evidence>
<evidence type="ECO:0000256" key="1">
    <source>
        <dbReference type="ARBA" id="ARBA00004430"/>
    </source>
</evidence>
<dbReference type="InterPro" id="IPR015943">
    <property type="entry name" value="WD40/YVTN_repeat-like_dom_sf"/>
</dbReference>
<keyword evidence="7" id="KW-0966">Cell projection</keyword>
<dbReference type="GO" id="GO:0005930">
    <property type="term" value="C:axoneme"/>
    <property type="evidence" value="ECO:0007669"/>
    <property type="project" value="UniProtKB-SubCell"/>
</dbReference>
<dbReference type="SUPFAM" id="SSF50978">
    <property type="entry name" value="WD40 repeat-like"/>
    <property type="match status" value="2"/>
</dbReference>